<reference evidence="1 2" key="1">
    <citation type="submission" date="2016-04" db="EMBL/GenBank/DDBJ databases">
        <authorList>
            <person name="Evans L.H."/>
            <person name="Alamgir A."/>
            <person name="Owens N."/>
            <person name="Weber N.D."/>
            <person name="Virtaneva K."/>
            <person name="Barbian K."/>
            <person name="Babar A."/>
            <person name="Rosenke K."/>
        </authorList>
    </citation>
    <scope>NUCLEOTIDE SEQUENCE [LARGE SCALE GENOMIC DNA]</scope>
    <source>
        <strain evidence="1 2">LMa1</strain>
    </source>
</reference>
<accession>A0A1B7LIC7</accession>
<keyword evidence="2" id="KW-1185">Reference proteome</keyword>
<evidence type="ECO:0000313" key="2">
    <source>
        <dbReference type="Proteomes" id="UP000078532"/>
    </source>
</evidence>
<dbReference type="Proteomes" id="UP000078532">
    <property type="component" value="Unassembled WGS sequence"/>
</dbReference>
<evidence type="ECO:0000313" key="1">
    <source>
        <dbReference type="EMBL" id="OAT86327.1"/>
    </source>
</evidence>
<proteinExistence type="predicted"/>
<dbReference type="EMBL" id="LYVF01000028">
    <property type="protein sequence ID" value="OAT86327.1"/>
    <property type="molecule type" value="Genomic_DNA"/>
</dbReference>
<name>A0A1B7LIC7_9FIRM</name>
<sequence length="68" mass="8356">MFLLVYENFIFRRIAEYREHVGNGRIPEVSVLERYQKRVREIINGRCERQLLLKWIPVRRICLVWLPA</sequence>
<organism evidence="1 2">
    <name type="scientific">Desulfotomaculum copahuensis</name>
    <dbReference type="NCBI Taxonomy" id="1838280"/>
    <lineage>
        <taxon>Bacteria</taxon>
        <taxon>Bacillati</taxon>
        <taxon>Bacillota</taxon>
        <taxon>Clostridia</taxon>
        <taxon>Eubacteriales</taxon>
        <taxon>Desulfotomaculaceae</taxon>
        <taxon>Desulfotomaculum</taxon>
    </lineage>
</organism>
<comment type="caution">
    <text evidence="1">The sequence shown here is derived from an EMBL/GenBank/DDBJ whole genome shotgun (WGS) entry which is preliminary data.</text>
</comment>
<protein>
    <submittedName>
        <fullName evidence="1">Uncharacterized protein</fullName>
    </submittedName>
</protein>
<dbReference type="STRING" id="1838280.A6M21_03855"/>
<gene>
    <name evidence="1" type="ORF">A6M21_03855</name>
</gene>
<dbReference type="AlphaFoldDB" id="A0A1B7LIC7"/>